<dbReference type="Proteomes" id="UP000377798">
    <property type="component" value="Unassembled WGS sequence"/>
</dbReference>
<evidence type="ECO:0000256" key="4">
    <source>
        <dbReference type="ARBA" id="ARBA00023004"/>
    </source>
</evidence>
<dbReference type="Pfam" id="PF10609">
    <property type="entry name" value="ParA"/>
    <property type="match status" value="1"/>
</dbReference>
<dbReference type="AlphaFoldDB" id="A0A8H2QTR1"/>
<dbReference type="SUPFAM" id="SSF52540">
    <property type="entry name" value="P-loop containing nucleoside triphosphate hydrolases"/>
    <property type="match status" value="1"/>
</dbReference>
<dbReference type="GO" id="GO:0140663">
    <property type="term" value="F:ATP-dependent FeS chaperone activity"/>
    <property type="evidence" value="ECO:0007669"/>
    <property type="project" value="InterPro"/>
</dbReference>
<dbReference type="GO" id="GO:0016887">
    <property type="term" value="F:ATP hydrolysis activity"/>
    <property type="evidence" value="ECO:0007669"/>
    <property type="project" value="UniProtKB-UniRule"/>
</dbReference>
<dbReference type="EMBL" id="CAACYI010000001">
    <property type="protein sequence ID" value="VFB17170.1"/>
    <property type="molecule type" value="Genomic_DNA"/>
</dbReference>
<dbReference type="InterPro" id="IPR019591">
    <property type="entry name" value="Mrp/NBP35_ATP-bd"/>
</dbReference>
<keyword evidence="6" id="KW-0378">Hydrolase</keyword>
<dbReference type="InterPro" id="IPR033756">
    <property type="entry name" value="YlxH/NBP35"/>
</dbReference>
<evidence type="ECO:0000313" key="7">
    <source>
        <dbReference type="EMBL" id="VFB17170.1"/>
    </source>
</evidence>
<keyword evidence="2 6" id="KW-0547">Nucleotide-binding</keyword>
<dbReference type="PROSITE" id="PS01215">
    <property type="entry name" value="MRP"/>
    <property type="match status" value="1"/>
</dbReference>
<keyword evidence="1 6" id="KW-0479">Metal-binding</keyword>
<keyword evidence="8" id="KW-1185">Reference proteome</keyword>
<dbReference type="GO" id="GO:0005524">
    <property type="term" value="F:ATP binding"/>
    <property type="evidence" value="ECO:0007669"/>
    <property type="project" value="UniProtKB-UniRule"/>
</dbReference>
<keyword evidence="4 6" id="KW-0408">Iron</keyword>
<dbReference type="InterPro" id="IPR000808">
    <property type="entry name" value="Mrp-like_CS"/>
</dbReference>
<evidence type="ECO:0000256" key="6">
    <source>
        <dbReference type="HAMAP-Rule" id="MF_02040"/>
    </source>
</evidence>
<dbReference type="GO" id="GO:0046872">
    <property type="term" value="F:metal ion binding"/>
    <property type="evidence" value="ECO:0007669"/>
    <property type="project" value="UniProtKB-KW"/>
</dbReference>
<evidence type="ECO:0000256" key="1">
    <source>
        <dbReference type="ARBA" id="ARBA00022723"/>
    </source>
</evidence>
<dbReference type="InterPro" id="IPR044304">
    <property type="entry name" value="NUBPL-like"/>
</dbReference>
<name>A0A8H2QTR1_9FIRM</name>
<sequence>MEKLKTNDQSSIRKVIAVLSGKGGVGKSLVSCLLASSLKKQGYRVGILDADITGPSIPKAFGITDHATSDGVNMVPQKSKGGIQVMSVNLILDNPASPVLWRAPIISKAIRQFYENVSWGDLDFLLVDMPPGTGDVALTVFQSLPVDGLVLVTTPQDLVELIVEKSANMADLMNIPILGLVENMSYFTCPHCGEKTEIYGPSKVQDMARRYGIDKYLQLPINPDFAKKVDQGMVEYIDLSDLDLFALSLD</sequence>
<comment type="function">
    <text evidence="6">Binds and transfers iron-sulfur (Fe-S) clusters to target apoproteins. Can hydrolyze ATP.</text>
</comment>
<dbReference type="FunFam" id="3.40.50.300:FF:001119">
    <property type="entry name" value="Iron-sulfur cluster carrier protein"/>
    <property type="match status" value="1"/>
</dbReference>
<protein>
    <recommendedName>
        <fullName evidence="6">Iron-sulfur cluster carrier protein</fullName>
    </recommendedName>
</protein>
<evidence type="ECO:0000256" key="3">
    <source>
        <dbReference type="ARBA" id="ARBA00022840"/>
    </source>
</evidence>
<dbReference type="HAMAP" id="MF_02040">
    <property type="entry name" value="Mrp_NBP35"/>
    <property type="match status" value="1"/>
</dbReference>
<proteinExistence type="inferred from homology"/>
<dbReference type="Gene3D" id="3.40.50.300">
    <property type="entry name" value="P-loop containing nucleotide triphosphate hydrolases"/>
    <property type="match status" value="1"/>
</dbReference>
<accession>A0A8H2QTR1</accession>
<comment type="caution">
    <text evidence="7">The sequence shown here is derived from an EMBL/GenBank/DDBJ whole genome shotgun (WGS) entry which is preliminary data.</text>
</comment>
<dbReference type="PANTHER" id="PTHR42961">
    <property type="entry name" value="IRON-SULFUR PROTEIN NUBPL"/>
    <property type="match status" value="1"/>
</dbReference>
<dbReference type="GO" id="GO:0016226">
    <property type="term" value="P:iron-sulfur cluster assembly"/>
    <property type="evidence" value="ECO:0007669"/>
    <property type="project" value="InterPro"/>
</dbReference>
<comment type="similarity">
    <text evidence="6">Belongs to the Mrp/NBP35 ATP-binding proteins family.</text>
</comment>
<feature type="binding site" evidence="6">
    <location>
        <begin position="21"/>
        <end position="28"/>
    </location>
    <ligand>
        <name>ATP</name>
        <dbReference type="ChEBI" id="CHEBI:30616"/>
    </ligand>
</feature>
<organism evidence="7 8">
    <name type="scientific">Urinicoccus massiliensis</name>
    <dbReference type="NCBI Taxonomy" id="1723382"/>
    <lineage>
        <taxon>Bacteria</taxon>
        <taxon>Bacillati</taxon>
        <taxon>Bacillota</taxon>
        <taxon>Tissierellia</taxon>
        <taxon>Tissierellales</taxon>
        <taxon>Peptoniphilaceae</taxon>
        <taxon>Urinicoccus</taxon>
    </lineage>
</organism>
<evidence type="ECO:0000313" key="8">
    <source>
        <dbReference type="Proteomes" id="UP000377798"/>
    </source>
</evidence>
<dbReference type="GO" id="GO:0051539">
    <property type="term" value="F:4 iron, 4 sulfur cluster binding"/>
    <property type="evidence" value="ECO:0007669"/>
    <property type="project" value="TreeGrafter"/>
</dbReference>
<dbReference type="PANTHER" id="PTHR42961:SF2">
    <property type="entry name" value="IRON-SULFUR PROTEIN NUBPL"/>
    <property type="match status" value="1"/>
</dbReference>
<evidence type="ECO:0000256" key="5">
    <source>
        <dbReference type="ARBA" id="ARBA00023014"/>
    </source>
</evidence>
<comment type="subunit">
    <text evidence="6">Homodimer.</text>
</comment>
<keyword evidence="3 6" id="KW-0067">ATP-binding</keyword>
<keyword evidence="5 6" id="KW-0411">Iron-sulfur</keyword>
<dbReference type="CDD" id="cd02037">
    <property type="entry name" value="Mrp_NBP35"/>
    <property type="match status" value="1"/>
</dbReference>
<gene>
    <name evidence="7" type="primary">minD</name>
    <name evidence="7" type="ORF">NCTC13150_01755</name>
</gene>
<evidence type="ECO:0000256" key="2">
    <source>
        <dbReference type="ARBA" id="ARBA00022741"/>
    </source>
</evidence>
<reference evidence="7 8" key="1">
    <citation type="submission" date="2019-02" db="EMBL/GenBank/DDBJ databases">
        <authorList>
            <consortium name="Pathogen Informatics"/>
        </authorList>
    </citation>
    <scope>NUCLEOTIDE SEQUENCE [LARGE SCALE GENOMIC DNA]</scope>
    <source>
        <strain evidence="7 8">3012STDY7089603</strain>
    </source>
</reference>
<dbReference type="RefSeq" id="WP_131749769.1">
    <property type="nucleotide sequence ID" value="NZ_CAACYI010000001.1"/>
</dbReference>
<dbReference type="InterPro" id="IPR027417">
    <property type="entry name" value="P-loop_NTPase"/>
</dbReference>